<evidence type="ECO:0000256" key="10">
    <source>
        <dbReference type="ARBA" id="ARBA00022827"/>
    </source>
</evidence>
<dbReference type="CDD" id="cd02064">
    <property type="entry name" value="FAD_synthetase_N"/>
    <property type="match status" value="1"/>
</dbReference>
<evidence type="ECO:0000256" key="13">
    <source>
        <dbReference type="ARBA" id="ARBA00047880"/>
    </source>
</evidence>
<sequence>MHVFRGLPSPLQRIPSAVAIGNFDGVHTGHQALLAGLVDAARERGLVPSVLTFEPHPREFFPHLDPVPRISTLCDKVKRLLDCGIERIYMMPFNEHIAREGAETFVTNVLVNGLDARWVTVGEDFRFGSGRAAGAHDLERLGKEHHFETWISPLLFHGTAKVSSTRLRAALSEGDFYEAEMMLGHPYTMSGRVIHGQALGRTLGYPTLNIAPIPPGSRARPALAGVFAVKVSGLGPAEQCGVASLGLRPTVSSARRWLLETHVFDWKGDAYGRPVTVRFIERIRGEKKFSGLEELQAAIAADARRARQILGLAPNGE</sequence>
<dbReference type="SUPFAM" id="SSF52374">
    <property type="entry name" value="Nucleotidylyl transferase"/>
    <property type="match status" value="1"/>
</dbReference>
<dbReference type="InterPro" id="IPR002606">
    <property type="entry name" value="Riboflavin_kinase_bac"/>
</dbReference>
<dbReference type="UniPathway" id="UPA00277">
    <property type="reaction ID" value="UER00407"/>
</dbReference>
<protein>
    <recommendedName>
        <fullName evidence="15">Riboflavin biosynthesis protein</fullName>
    </recommendedName>
    <domain>
        <recommendedName>
            <fullName evidence="15">Riboflavin kinase</fullName>
            <ecNumber evidence="15">2.7.1.26</ecNumber>
        </recommendedName>
        <alternativeName>
            <fullName evidence="15">Flavokinase</fullName>
        </alternativeName>
    </domain>
    <domain>
        <recommendedName>
            <fullName evidence="15">FMN adenylyltransferase</fullName>
            <ecNumber evidence="15">2.7.7.2</ecNumber>
        </recommendedName>
        <alternativeName>
            <fullName evidence="15">FAD pyrophosphorylase</fullName>
        </alternativeName>
        <alternativeName>
            <fullName evidence="15">FAD synthase</fullName>
        </alternativeName>
    </domain>
</protein>
<dbReference type="GO" id="GO:0008531">
    <property type="term" value="F:riboflavin kinase activity"/>
    <property type="evidence" value="ECO:0007669"/>
    <property type="project" value="UniProtKB-UniRule"/>
</dbReference>
<feature type="domain" description="Riboflavin kinase" evidence="16">
    <location>
        <begin position="182"/>
        <end position="311"/>
    </location>
</feature>
<keyword evidence="10 15" id="KW-0274">FAD</keyword>
<dbReference type="FunFam" id="3.40.50.620:FF:000021">
    <property type="entry name" value="Riboflavin biosynthesis protein"/>
    <property type="match status" value="1"/>
</dbReference>
<evidence type="ECO:0000256" key="8">
    <source>
        <dbReference type="ARBA" id="ARBA00022741"/>
    </source>
</evidence>
<evidence type="ECO:0000256" key="12">
    <source>
        <dbReference type="ARBA" id="ARBA00023268"/>
    </source>
</evidence>
<dbReference type="InterPro" id="IPR023465">
    <property type="entry name" value="Riboflavin_kinase_dom_sf"/>
</dbReference>
<gene>
    <name evidence="17" type="ORF">HMPREF1476_00359</name>
</gene>
<dbReference type="AlphaFoldDB" id="S3CKJ9"/>
<keyword evidence="9 15" id="KW-0418">Kinase</keyword>
<comment type="catalytic activity">
    <reaction evidence="14 15">
        <text>FMN + ATP + H(+) = FAD + diphosphate</text>
        <dbReference type="Rhea" id="RHEA:17237"/>
        <dbReference type="ChEBI" id="CHEBI:15378"/>
        <dbReference type="ChEBI" id="CHEBI:30616"/>
        <dbReference type="ChEBI" id="CHEBI:33019"/>
        <dbReference type="ChEBI" id="CHEBI:57692"/>
        <dbReference type="ChEBI" id="CHEBI:58210"/>
        <dbReference type="EC" id="2.7.7.2"/>
    </reaction>
</comment>
<evidence type="ECO:0000256" key="1">
    <source>
        <dbReference type="ARBA" id="ARBA00002121"/>
    </source>
</evidence>
<dbReference type="PANTHER" id="PTHR22749:SF6">
    <property type="entry name" value="RIBOFLAVIN KINASE"/>
    <property type="match status" value="1"/>
</dbReference>
<comment type="pathway">
    <text evidence="2 15">Cofactor biosynthesis; FAD biosynthesis; FAD from FMN: step 1/1.</text>
</comment>
<evidence type="ECO:0000313" key="17">
    <source>
        <dbReference type="EMBL" id="EPE01050.1"/>
    </source>
</evidence>
<evidence type="ECO:0000256" key="15">
    <source>
        <dbReference type="PIRNR" id="PIRNR004491"/>
    </source>
</evidence>
<evidence type="ECO:0000256" key="14">
    <source>
        <dbReference type="ARBA" id="ARBA00049494"/>
    </source>
</evidence>
<reference evidence="17 18" key="1">
    <citation type="submission" date="2013-04" db="EMBL/GenBank/DDBJ databases">
        <title>The Genome Sequence of Sutterella wadsworthensis HGA0223.</title>
        <authorList>
            <consortium name="The Broad Institute Genomics Platform"/>
            <person name="Earl A."/>
            <person name="Ward D."/>
            <person name="Feldgarden M."/>
            <person name="Gevers D."/>
            <person name="Schmidt T.M."/>
            <person name="Dover J."/>
            <person name="Dai D."/>
            <person name="Walker B."/>
            <person name="Young S."/>
            <person name="Zeng Q."/>
            <person name="Gargeya S."/>
            <person name="Fitzgerald M."/>
            <person name="Haas B."/>
            <person name="Abouelleil A."/>
            <person name="Allen A.W."/>
            <person name="Alvarado L."/>
            <person name="Arachchi H.M."/>
            <person name="Berlin A.M."/>
            <person name="Chapman S.B."/>
            <person name="Gainer-Dewar J."/>
            <person name="Goldberg J."/>
            <person name="Griggs A."/>
            <person name="Gujja S."/>
            <person name="Hansen M."/>
            <person name="Howarth C."/>
            <person name="Imamovic A."/>
            <person name="Ireland A."/>
            <person name="Larimer J."/>
            <person name="McCowan C."/>
            <person name="Murphy C."/>
            <person name="Pearson M."/>
            <person name="Poon T.W."/>
            <person name="Priest M."/>
            <person name="Roberts A."/>
            <person name="Saif S."/>
            <person name="Shea T."/>
            <person name="Sisk P."/>
            <person name="Sykes S."/>
            <person name="Wortman J."/>
            <person name="Nusbaum C."/>
            <person name="Birren B."/>
        </authorList>
    </citation>
    <scope>NUCLEOTIDE SEQUENCE [LARGE SCALE GENOMIC DNA]</scope>
    <source>
        <strain evidence="17 18">HGA0223</strain>
    </source>
</reference>
<evidence type="ECO:0000259" key="16">
    <source>
        <dbReference type="SMART" id="SM00904"/>
    </source>
</evidence>
<evidence type="ECO:0000256" key="3">
    <source>
        <dbReference type="ARBA" id="ARBA00005201"/>
    </source>
</evidence>
<dbReference type="GO" id="GO:0005524">
    <property type="term" value="F:ATP binding"/>
    <property type="evidence" value="ECO:0007669"/>
    <property type="project" value="UniProtKB-UniRule"/>
</dbReference>
<dbReference type="eggNOG" id="COG0196">
    <property type="taxonomic scope" value="Bacteria"/>
</dbReference>
<evidence type="ECO:0000256" key="11">
    <source>
        <dbReference type="ARBA" id="ARBA00022840"/>
    </source>
</evidence>
<dbReference type="InterPro" id="IPR015865">
    <property type="entry name" value="Riboflavin_kinase_bac/euk"/>
</dbReference>
<comment type="caution">
    <text evidence="17">The sequence shown here is derived from an EMBL/GenBank/DDBJ whole genome shotgun (WGS) entry which is preliminary data.</text>
</comment>
<keyword evidence="8 15" id="KW-0547">Nucleotide-binding</keyword>
<evidence type="ECO:0000256" key="5">
    <source>
        <dbReference type="ARBA" id="ARBA00022643"/>
    </source>
</evidence>
<dbReference type="SUPFAM" id="SSF82114">
    <property type="entry name" value="Riboflavin kinase-like"/>
    <property type="match status" value="1"/>
</dbReference>
<keyword evidence="5 15" id="KW-0288">FMN</keyword>
<dbReference type="Pfam" id="PF01687">
    <property type="entry name" value="Flavokinase"/>
    <property type="match status" value="1"/>
</dbReference>
<dbReference type="SMART" id="SM00904">
    <property type="entry name" value="Flavokinase"/>
    <property type="match status" value="1"/>
</dbReference>
<evidence type="ECO:0000256" key="7">
    <source>
        <dbReference type="ARBA" id="ARBA00022695"/>
    </source>
</evidence>
<dbReference type="UniPathway" id="UPA00276">
    <property type="reaction ID" value="UER00406"/>
</dbReference>
<accession>S3CKJ9</accession>
<comment type="catalytic activity">
    <reaction evidence="13 15">
        <text>riboflavin + ATP = FMN + ADP + H(+)</text>
        <dbReference type="Rhea" id="RHEA:14357"/>
        <dbReference type="ChEBI" id="CHEBI:15378"/>
        <dbReference type="ChEBI" id="CHEBI:30616"/>
        <dbReference type="ChEBI" id="CHEBI:57986"/>
        <dbReference type="ChEBI" id="CHEBI:58210"/>
        <dbReference type="ChEBI" id="CHEBI:456216"/>
        <dbReference type="EC" id="2.7.1.26"/>
    </reaction>
</comment>
<evidence type="ECO:0000256" key="4">
    <source>
        <dbReference type="ARBA" id="ARBA00022630"/>
    </source>
</evidence>
<dbReference type="Gene3D" id="2.40.30.30">
    <property type="entry name" value="Riboflavin kinase-like"/>
    <property type="match status" value="1"/>
</dbReference>
<name>S3CKJ9_9BURK</name>
<dbReference type="GO" id="GO:0009398">
    <property type="term" value="P:FMN biosynthetic process"/>
    <property type="evidence" value="ECO:0007669"/>
    <property type="project" value="UniProtKB-UniRule"/>
</dbReference>
<comment type="similarity">
    <text evidence="15">Belongs to the ribF family.</text>
</comment>
<dbReference type="InterPro" id="IPR015864">
    <property type="entry name" value="FAD_synthase"/>
</dbReference>
<dbReference type="Gene3D" id="3.40.50.620">
    <property type="entry name" value="HUPs"/>
    <property type="match status" value="1"/>
</dbReference>
<proteinExistence type="inferred from homology"/>
<keyword evidence="4 15" id="KW-0285">Flavoprotein</keyword>
<dbReference type="GO" id="GO:0009231">
    <property type="term" value="P:riboflavin biosynthetic process"/>
    <property type="evidence" value="ECO:0007669"/>
    <property type="project" value="InterPro"/>
</dbReference>
<dbReference type="EC" id="2.7.7.2" evidence="15"/>
<dbReference type="PANTHER" id="PTHR22749">
    <property type="entry name" value="RIBOFLAVIN KINASE/FMN ADENYLYLTRANSFERASE"/>
    <property type="match status" value="1"/>
</dbReference>
<evidence type="ECO:0000313" key="18">
    <source>
        <dbReference type="Proteomes" id="UP000014400"/>
    </source>
</evidence>
<keyword evidence="18" id="KW-1185">Reference proteome</keyword>
<keyword evidence="6 15" id="KW-0808">Transferase</keyword>
<dbReference type="Pfam" id="PF06574">
    <property type="entry name" value="FAD_syn"/>
    <property type="match status" value="1"/>
</dbReference>
<evidence type="ECO:0000256" key="2">
    <source>
        <dbReference type="ARBA" id="ARBA00004726"/>
    </source>
</evidence>
<dbReference type="NCBIfam" id="NF004159">
    <property type="entry name" value="PRK05627.1-2"/>
    <property type="match status" value="1"/>
</dbReference>
<dbReference type="STRING" id="1203554.HMPREF1476_00359"/>
<dbReference type="Proteomes" id="UP000014400">
    <property type="component" value="Unassembled WGS sequence"/>
</dbReference>
<evidence type="ECO:0000256" key="9">
    <source>
        <dbReference type="ARBA" id="ARBA00022777"/>
    </source>
</evidence>
<organism evidence="17 18">
    <name type="scientific">Sutterella wadsworthensis HGA0223</name>
    <dbReference type="NCBI Taxonomy" id="1203554"/>
    <lineage>
        <taxon>Bacteria</taxon>
        <taxon>Pseudomonadati</taxon>
        <taxon>Pseudomonadota</taxon>
        <taxon>Betaproteobacteria</taxon>
        <taxon>Burkholderiales</taxon>
        <taxon>Sutterellaceae</taxon>
        <taxon>Sutterella</taxon>
    </lineage>
</organism>
<dbReference type="GO" id="GO:0006747">
    <property type="term" value="P:FAD biosynthetic process"/>
    <property type="evidence" value="ECO:0007669"/>
    <property type="project" value="UniProtKB-UniRule"/>
</dbReference>
<dbReference type="PATRIC" id="fig|1203554.3.peg.336"/>
<dbReference type="PIRSF" id="PIRSF004491">
    <property type="entry name" value="FAD_Synth"/>
    <property type="match status" value="1"/>
</dbReference>
<keyword evidence="12" id="KW-0511">Multifunctional enzyme</keyword>
<comment type="pathway">
    <text evidence="3 15">Cofactor biosynthesis; FMN biosynthesis; FMN from riboflavin (ATP route): step 1/1.</text>
</comment>
<dbReference type="GO" id="GO:0003919">
    <property type="term" value="F:FMN adenylyltransferase activity"/>
    <property type="evidence" value="ECO:0007669"/>
    <property type="project" value="UniProtKB-UniRule"/>
</dbReference>
<evidence type="ECO:0000256" key="6">
    <source>
        <dbReference type="ARBA" id="ARBA00022679"/>
    </source>
</evidence>
<dbReference type="InterPro" id="IPR023468">
    <property type="entry name" value="Riboflavin_kinase"/>
</dbReference>
<keyword evidence="7 15" id="KW-0548">Nucleotidyltransferase</keyword>
<dbReference type="EC" id="2.7.1.26" evidence="15"/>
<dbReference type="HOGENOM" id="CLU_048437_0_1_4"/>
<dbReference type="NCBIfam" id="TIGR00083">
    <property type="entry name" value="ribF"/>
    <property type="match status" value="1"/>
</dbReference>
<comment type="function">
    <text evidence="1">Catalyzes the phosphorylation of riboflavin to FMN followed by the adenylation of FMN to FAD.</text>
</comment>
<keyword evidence="11 15" id="KW-0067">ATP-binding</keyword>
<dbReference type="NCBIfam" id="NF004160">
    <property type="entry name" value="PRK05627.1-3"/>
    <property type="match status" value="1"/>
</dbReference>
<dbReference type="EMBL" id="ATCF01000005">
    <property type="protein sequence ID" value="EPE01050.1"/>
    <property type="molecule type" value="Genomic_DNA"/>
</dbReference>
<dbReference type="InterPro" id="IPR014729">
    <property type="entry name" value="Rossmann-like_a/b/a_fold"/>
</dbReference>